<evidence type="ECO:0000256" key="4">
    <source>
        <dbReference type="SAM" id="MobiDB-lite"/>
    </source>
</evidence>
<dbReference type="CDD" id="cd20035">
    <property type="entry name" value="FH_FOXQ2-like"/>
    <property type="match status" value="1"/>
</dbReference>
<comment type="subcellular location">
    <subcellularLocation>
        <location evidence="3">Nucleus</location>
    </subcellularLocation>
</comment>
<feature type="region of interest" description="Disordered" evidence="4">
    <location>
        <begin position="365"/>
        <end position="385"/>
    </location>
</feature>
<keyword evidence="2 3" id="KW-0539">Nucleus</keyword>
<dbReference type="PRINTS" id="PR00053">
    <property type="entry name" value="FORKHEAD"/>
</dbReference>
<evidence type="ECO:0000259" key="5">
    <source>
        <dbReference type="PROSITE" id="PS50039"/>
    </source>
</evidence>
<evidence type="ECO:0000313" key="7">
    <source>
        <dbReference type="Proteomes" id="UP000678393"/>
    </source>
</evidence>
<reference evidence="6" key="1">
    <citation type="submission" date="2021-04" db="EMBL/GenBank/DDBJ databases">
        <authorList>
            <consortium name="Molecular Ecology Group"/>
        </authorList>
    </citation>
    <scope>NUCLEOTIDE SEQUENCE</scope>
</reference>
<name>A0A8S3YHP6_9EUPU</name>
<dbReference type="GO" id="GO:0030154">
    <property type="term" value="P:cell differentiation"/>
    <property type="evidence" value="ECO:0007669"/>
    <property type="project" value="TreeGrafter"/>
</dbReference>
<dbReference type="InterPro" id="IPR047519">
    <property type="entry name" value="FH_FOXQ2-like"/>
</dbReference>
<keyword evidence="1 3" id="KW-0238">DNA-binding</keyword>
<proteinExistence type="predicted"/>
<dbReference type="GO" id="GO:0000981">
    <property type="term" value="F:DNA-binding transcription factor activity, RNA polymerase II-specific"/>
    <property type="evidence" value="ECO:0007669"/>
    <property type="project" value="TreeGrafter"/>
</dbReference>
<evidence type="ECO:0000313" key="6">
    <source>
        <dbReference type="EMBL" id="CAG5115035.1"/>
    </source>
</evidence>
<dbReference type="Gene3D" id="1.10.10.10">
    <property type="entry name" value="Winged helix-like DNA-binding domain superfamily/Winged helix DNA-binding domain"/>
    <property type="match status" value="1"/>
</dbReference>
<dbReference type="PANTHER" id="PTHR11829:SF142">
    <property type="entry name" value="FORK-HEAD DOMAIN-CONTAINING PROTEIN"/>
    <property type="match status" value="1"/>
</dbReference>
<dbReference type="SUPFAM" id="SSF46785">
    <property type="entry name" value="Winged helix' DNA-binding domain"/>
    <property type="match status" value="1"/>
</dbReference>
<evidence type="ECO:0000256" key="2">
    <source>
        <dbReference type="ARBA" id="ARBA00023242"/>
    </source>
</evidence>
<dbReference type="InterPro" id="IPR050211">
    <property type="entry name" value="FOX_domain-containing"/>
</dbReference>
<dbReference type="InterPro" id="IPR036388">
    <property type="entry name" value="WH-like_DNA-bd_sf"/>
</dbReference>
<gene>
    <name evidence="6" type="ORF">CUNI_LOCUS593</name>
</gene>
<feature type="domain" description="Fork-head" evidence="5">
    <location>
        <begin position="277"/>
        <end position="369"/>
    </location>
</feature>
<dbReference type="Pfam" id="PF00250">
    <property type="entry name" value="Forkhead"/>
    <property type="match status" value="1"/>
</dbReference>
<dbReference type="AlphaFoldDB" id="A0A8S3YHP6"/>
<dbReference type="InterPro" id="IPR036390">
    <property type="entry name" value="WH_DNA-bd_sf"/>
</dbReference>
<dbReference type="InterPro" id="IPR030456">
    <property type="entry name" value="TF_fork_head_CS_2"/>
</dbReference>
<dbReference type="EMBL" id="CAJHNH020000069">
    <property type="protein sequence ID" value="CAG5115035.1"/>
    <property type="molecule type" value="Genomic_DNA"/>
</dbReference>
<dbReference type="GO" id="GO:0000978">
    <property type="term" value="F:RNA polymerase II cis-regulatory region sequence-specific DNA binding"/>
    <property type="evidence" value="ECO:0007669"/>
    <property type="project" value="TreeGrafter"/>
</dbReference>
<dbReference type="PROSITE" id="PS00658">
    <property type="entry name" value="FORK_HEAD_2"/>
    <property type="match status" value="1"/>
</dbReference>
<sequence>MQSPHFDVSSYHGAVYGSAPVYETSGFRLHHSSYTADSDSTCYAGYTSPGVHAVQNYGCRDPGAYTEAASFYYASGGAASFDNSNSYKIQNGQMGVSECENVAATNVQEDNFLLKPHESLALNHLQSAYSNNSIHNSNNNNNCINIHEAQIHQAHNYQLSTNHHHKQHRSYDIPDNIVVSRLTPNVSDIFGQRTLKLESLKREHSPLDEQQNTPPASTSTAISINIEQGNKQYATSDKMNSTRSDISEVTLSKCSSETFLGKDTISEKKEEESGDNKPTMSYIALIAKAILESEHKRLNLGSIYNWIETHYPFYKNKGQGWRNSVRHNLSLNDCFIKAGRCEDGKGNYWAIHPANIQDFMRGDFRQRRRSRRRGRKKDCDVSMYPGSNGYLQSHGSSLTPGVTFNQAALSSIYSPYTEAERRAYRLDEALLRQSVSNPFVKWYQQGVSTPGYGVPASPHSCSAGIYANSGALQWPQTYSDTSSQSMYPTLSSSFSR</sequence>
<feature type="compositionally biased region" description="Basic residues" evidence="4">
    <location>
        <begin position="366"/>
        <end position="376"/>
    </location>
</feature>
<accession>A0A8S3YHP6</accession>
<dbReference type="GO" id="GO:0005634">
    <property type="term" value="C:nucleus"/>
    <property type="evidence" value="ECO:0007669"/>
    <property type="project" value="UniProtKB-SubCell"/>
</dbReference>
<dbReference type="FunFam" id="1.10.10.10:FF:000135">
    <property type="entry name" value="forkhead box protein G1"/>
    <property type="match status" value="1"/>
</dbReference>
<evidence type="ECO:0000256" key="3">
    <source>
        <dbReference type="PROSITE-ProRule" id="PRU00089"/>
    </source>
</evidence>
<dbReference type="Proteomes" id="UP000678393">
    <property type="component" value="Unassembled WGS sequence"/>
</dbReference>
<dbReference type="PANTHER" id="PTHR11829">
    <property type="entry name" value="FORKHEAD BOX PROTEIN"/>
    <property type="match status" value="1"/>
</dbReference>
<feature type="DNA-binding region" description="Fork-head" evidence="3">
    <location>
        <begin position="277"/>
        <end position="369"/>
    </location>
</feature>
<comment type="caution">
    <text evidence="6">The sequence shown here is derived from an EMBL/GenBank/DDBJ whole genome shotgun (WGS) entry which is preliminary data.</text>
</comment>
<organism evidence="6 7">
    <name type="scientific">Candidula unifasciata</name>
    <dbReference type="NCBI Taxonomy" id="100452"/>
    <lineage>
        <taxon>Eukaryota</taxon>
        <taxon>Metazoa</taxon>
        <taxon>Spiralia</taxon>
        <taxon>Lophotrochozoa</taxon>
        <taxon>Mollusca</taxon>
        <taxon>Gastropoda</taxon>
        <taxon>Heterobranchia</taxon>
        <taxon>Euthyneura</taxon>
        <taxon>Panpulmonata</taxon>
        <taxon>Eupulmonata</taxon>
        <taxon>Stylommatophora</taxon>
        <taxon>Helicina</taxon>
        <taxon>Helicoidea</taxon>
        <taxon>Geomitridae</taxon>
        <taxon>Candidula</taxon>
    </lineage>
</organism>
<dbReference type="OrthoDB" id="5954824at2759"/>
<dbReference type="PROSITE" id="PS50039">
    <property type="entry name" value="FORK_HEAD_3"/>
    <property type="match status" value="1"/>
</dbReference>
<evidence type="ECO:0000256" key="1">
    <source>
        <dbReference type="ARBA" id="ARBA00023125"/>
    </source>
</evidence>
<protein>
    <recommendedName>
        <fullName evidence="5">Fork-head domain-containing protein</fullName>
    </recommendedName>
</protein>
<dbReference type="GO" id="GO:0009653">
    <property type="term" value="P:anatomical structure morphogenesis"/>
    <property type="evidence" value="ECO:0007669"/>
    <property type="project" value="TreeGrafter"/>
</dbReference>
<dbReference type="SMART" id="SM00339">
    <property type="entry name" value="FH"/>
    <property type="match status" value="1"/>
</dbReference>
<dbReference type="InterPro" id="IPR001766">
    <property type="entry name" value="Fork_head_dom"/>
</dbReference>
<keyword evidence="7" id="KW-1185">Reference proteome</keyword>